<evidence type="ECO:0000256" key="5">
    <source>
        <dbReference type="ARBA" id="ARBA00022989"/>
    </source>
</evidence>
<dbReference type="PANTHER" id="PTHR42718:SF46">
    <property type="entry name" value="BLR6921 PROTEIN"/>
    <property type="match status" value="1"/>
</dbReference>
<keyword evidence="5 7" id="KW-1133">Transmembrane helix</keyword>
<dbReference type="GO" id="GO:0022857">
    <property type="term" value="F:transmembrane transporter activity"/>
    <property type="evidence" value="ECO:0007669"/>
    <property type="project" value="InterPro"/>
</dbReference>
<dbReference type="InterPro" id="IPR020846">
    <property type="entry name" value="MFS_dom"/>
</dbReference>
<dbReference type="PANTHER" id="PTHR42718">
    <property type="entry name" value="MAJOR FACILITATOR SUPERFAMILY MULTIDRUG TRANSPORTER MFSC"/>
    <property type="match status" value="1"/>
</dbReference>
<dbReference type="InterPro" id="IPR036259">
    <property type="entry name" value="MFS_trans_sf"/>
</dbReference>
<dbReference type="OrthoDB" id="7375466at2"/>
<dbReference type="CDD" id="cd17321">
    <property type="entry name" value="MFS_MMR_MDR_like"/>
    <property type="match status" value="1"/>
</dbReference>
<feature type="transmembrane region" description="Helical" evidence="7">
    <location>
        <begin position="286"/>
        <end position="306"/>
    </location>
</feature>
<feature type="domain" description="Major facilitator superfamily (MFS) profile" evidence="8">
    <location>
        <begin position="23"/>
        <end position="470"/>
    </location>
</feature>
<feature type="transmembrane region" description="Helical" evidence="7">
    <location>
        <begin position="318"/>
        <end position="339"/>
    </location>
</feature>
<dbReference type="Pfam" id="PF07690">
    <property type="entry name" value="MFS_1"/>
    <property type="match status" value="1"/>
</dbReference>
<feature type="transmembrane region" description="Helical" evidence="7">
    <location>
        <begin position="351"/>
        <end position="371"/>
    </location>
</feature>
<feature type="transmembrane region" description="Helical" evidence="7">
    <location>
        <begin position="89"/>
        <end position="111"/>
    </location>
</feature>
<evidence type="ECO:0000256" key="7">
    <source>
        <dbReference type="SAM" id="Phobius"/>
    </source>
</evidence>
<feature type="transmembrane region" description="Helical" evidence="7">
    <location>
        <begin position="59"/>
        <end position="77"/>
    </location>
</feature>
<keyword evidence="4 7" id="KW-0812">Transmembrane</keyword>
<gene>
    <name evidence="9" type="ORF">ET524_07440</name>
    <name evidence="10" type="ORF">ET524_11355</name>
</gene>
<evidence type="ECO:0000313" key="10">
    <source>
        <dbReference type="EMBL" id="RXZ55007.1"/>
    </source>
</evidence>
<evidence type="ECO:0000313" key="9">
    <source>
        <dbReference type="EMBL" id="RXZ54329.1"/>
    </source>
</evidence>
<feature type="transmembrane region" description="Helical" evidence="7">
    <location>
        <begin position="150"/>
        <end position="175"/>
    </location>
</feature>
<dbReference type="PROSITE" id="PS50850">
    <property type="entry name" value="MFS"/>
    <property type="match status" value="1"/>
</dbReference>
<dbReference type="AlphaFoldDB" id="A0A4V1QU77"/>
<feature type="transmembrane region" description="Helical" evidence="7">
    <location>
        <begin position="414"/>
        <end position="439"/>
    </location>
</feature>
<evidence type="ECO:0000256" key="3">
    <source>
        <dbReference type="ARBA" id="ARBA00022475"/>
    </source>
</evidence>
<feature type="transmembrane region" description="Helical" evidence="7">
    <location>
        <begin position="242"/>
        <end position="266"/>
    </location>
</feature>
<feature type="transmembrane region" description="Helical" evidence="7">
    <location>
        <begin position="20"/>
        <end position="39"/>
    </location>
</feature>
<protein>
    <submittedName>
        <fullName evidence="10">MFS transporter</fullName>
    </submittedName>
</protein>
<dbReference type="EMBL" id="SDPW01000001">
    <property type="protein sequence ID" value="RXZ54329.1"/>
    <property type="molecule type" value="Genomic_DNA"/>
</dbReference>
<dbReference type="EMBL" id="SDPW01000001">
    <property type="protein sequence ID" value="RXZ55007.1"/>
    <property type="molecule type" value="Genomic_DNA"/>
</dbReference>
<evidence type="ECO:0000256" key="6">
    <source>
        <dbReference type="ARBA" id="ARBA00023136"/>
    </source>
</evidence>
<keyword evidence="11" id="KW-1185">Reference proteome</keyword>
<evidence type="ECO:0000259" key="8">
    <source>
        <dbReference type="PROSITE" id="PS50850"/>
    </source>
</evidence>
<proteinExistence type="predicted"/>
<feature type="transmembrane region" description="Helical" evidence="7">
    <location>
        <begin position="117"/>
        <end position="138"/>
    </location>
</feature>
<organism evidence="10 11">
    <name type="scientific">Senegalimassilia faecalis</name>
    <dbReference type="NCBI Taxonomy" id="2509433"/>
    <lineage>
        <taxon>Bacteria</taxon>
        <taxon>Bacillati</taxon>
        <taxon>Actinomycetota</taxon>
        <taxon>Coriobacteriia</taxon>
        <taxon>Coriobacteriales</taxon>
        <taxon>Coriobacteriaceae</taxon>
        <taxon>Senegalimassilia</taxon>
    </lineage>
</organism>
<reference evidence="10 11" key="1">
    <citation type="submission" date="2019-01" db="EMBL/GenBank/DDBJ databases">
        <title>Senegalimassilia sp. nov. KGMB04484 isolated human feces.</title>
        <authorList>
            <person name="Han K.-I."/>
            <person name="Kim J.-S."/>
            <person name="Lee K.C."/>
            <person name="Suh M.K."/>
            <person name="Eom M.K."/>
            <person name="Lee J.H."/>
            <person name="Park S.-H."/>
            <person name="Kang S.W."/>
            <person name="Park J.-E."/>
            <person name="Oh B.S."/>
            <person name="Yu S.Y."/>
            <person name="Choi S.-H."/>
            <person name="Lee D.H."/>
            <person name="Yoon H."/>
            <person name="Kim B.-Y."/>
            <person name="Lee J.H."/>
            <person name="Lee J.-S."/>
        </authorList>
    </citation>
    <scope>NUCLEOTIDE SEQUENCE [LARGE SCALE GENOMIC DNA]</scope>
    <source>
        <strain evidence="10 11">KGMB04484</strain>
    </source>
</reference>
<dbReference type="InterPro" id="IPR011701">
    <property type="entry name" value="MFS"/>
</dbReference>
<dbReference type="SUPFAM" id="SSF103473">
    <property type="entry name" value="MFS general substrate transporter"/>
    <property type="match status" value="1"/>
</dbReference>
<name>A0A4V1QU77_9ACTN</name>
<dbReference type="GO" id="GO:0005886">
    <property type="term" value="C:plasma membrane"/>
    <property type="evidence" value="ECO:0007669"/>
    <property type="project" value="UniProtKB-SubCell"/>
</dbReference>
<accession>A0A4V1QU77</accession>
<keyword evidence="3" id="KW-1003">Cell membrane</keyword>
<dbReference type="Gene3D" id="1.20.1250.20">
    <property type="entry name" value="MFS general substrate transporter like domains"/>
    <property type="match status" value="2"/>
</dbReference>
<evidence type="ECO:0000256" key="1">
    <source>
        <dbReference type="ARBA" id="ARBA00004651"/>
    </source>
</evidence>
<keyword evidence="2" id="KW-0813">Transport</keyword>
<sequence length="470" mass="48568">MVWRNHSRRTRRVLSSKNNLKSIFVVYLLGLLLGGLYVGMVAPVRLVIQEQFVLDDATGIWMINIYTLFYAACIPVVGKLADMRGRKPVFLGCLITFGAGSLICGLSQMAGSFEVLLAGRLVQAVGACGVIPVANAEIGSTFPQEKKGMALGIAAAVAGIANVLGAAAGSLIMGLVGNENWSALFFFALPVCAALVIAGVRVLPNRTVDNREPLDAAGSVLMVITVLLLLLALQGIDVGNLAASLGSAAVLGPAAGFAVFLVAFVLVERRAKSPVFHLEYLGNRAIVVTMVVSFFVGCVTITMTLIPEVAEFIMDAPVGSGGLYILPVGVMCMFGPPLGGKLIDKFGPKPVLMSGLAIATVGFFMLALASLGSANAVLLIAGLAVMGLGMGFAMGAPTNYMILENTSPAESGSAIATIALVRQVGTTVAPAVLLGFVTASPGAAGFFQMLVCAAGFCLVSLVCMLAYRAK</sequence>
<keyword evidence="6 7" id="KW-0472">Membrane</keyword>
<comment type="subcellular location">
    <subcellularLocation>
        <location evidence="1">Cell membrane</location>
        <topology evidence="1">Multi-pass membrane protein</topology>
    </subcellularLocation>
</comment>
<feature type="transmembrane region" description="Helical" evidence="7">
    <location>
        <begin position="181"/>
        <end position="204"/>
    </location>
</feature>
<feature type="transmembrane region" description="Helical" evidence="7">
    <location>
        <begin position="216"/>
        <end position="236"/>
    </location>
</feature>
<evidence type="ECO:0000313" key="11">
    <source>
        <dbReference type="Proteomes" id="UP000293345"/>
    </source>
</evidence>
<comment type="caution">
    <text evidence="10">The sequence shown here is derived from an EMBL/GenBank/DDBJ whole genome shotgun (WGS) entry which is preliminary data.</text>
</comment>
<evidence type="ECO:0000256" key="4">
    <source>
        <dbReference type="ARBA" id="ARBA00022692"/>
    </source>
</evidence>
<feature type="transmembrane region" description="Helical" evidence="7">
    <location>
        <begin position="377"/>
        <end position="402"/>
    </location>
</feature>
<feature type="transmembrane region" description="Helical" evidence="7">
    <location>
        <begin position="445"/>
        <end position="467"/>
    </location>
</feature>
<dbReference type="Proteomes" id="UP000293345">
    <property type="component" value="Unassembled WGS sequence"/>
</dbReference>
<evidence type="ECO:0000256" key="2">
    <source>
        <dbReference type="ARBA" id="ARBA00022448"/>
    </source>
</evidence>